<reference evidence="5 6" key="1">
    <citation type="submission" date="2018-05" db="EMBL/GenBank/DDBJ databases">
        <title>Oceanovita maritima gen. nov., sp. nov., a marine bacterium in the family Rhodobacteraceae isolated from surface seawater of Lundu port Xiamen, China.</title>
        <authorList>
            <person name="Hetharua B.H."/>
            <person name="Min D."/>
            <person name="Liao H."/>
            <person name="Tian Y."/>
        </authorList>
    </citation>
    <scope>NUCLEOTIDE SEQUENCE [LARGE SCALE GENOMIC DNA]</scope>
    <source>
        <strain evidence="5 6">FSX-11</strain>
    </source>
</reference>
<dbReference type="GO" id="GO:0003700">
    <property type="term" value="F:DNA-binding transcription factor activity"/>
    <property type="evidence" value="ECO:0007669"/>
    <property type="project" value="InterPro"/>
</dbReference>
<accession>A0A2V4MQP6</accession>
<dbReference type="EMBL" id="QFVT01000002">
    <property type="protein sequence ID" value="PYC49081.1"/>
    <property type="molecule type" value="Genomic_DNA"/>
</dbReference>
<feature type="domain" description="HTH araC/xylS-type" evidence="4">
    <location>
        <begin position="10"/>
        <end position="108"/>
    </location>
</feature>
<dbReference type="PROSITE" id="PS00041">
    <property type="entry name" value="HTH_ARAC_FAMILY_1"/>
    <property type="match status" value="1"/>
</dbReference>
<comment type="caution">
    <text evidence="5">The sequence shown here is derived from an EMBL/GenBank/DDBJ whole genome shotgun (WGS) entry which is preliminary data.</text>
</comment>
<keyword evidence="2" id="KW-0238">DNA-binding</keyword>
<dbReference type="InterPro" id="IPR009057">
    <property type="entry name" value="Homeodomain-like_sf"/>
</dbReference>
<sequence>MRQSYEKRVLRVIAYIHDHLDGDLSLDRLADVAAMSRFHWHRVYTAVTGESLAQTVRRIRIYRASIALVQSPASLEEIAALHGYPSKASFSRAFKAVTGSTPAAYRQAGRALTPYVIGKTGSNKMYDVTTEHAAPRHLAVVPHKGDYMKISAAFETMAMTMAARGAPTAAMVGIFLHDTRNTPVEDLRSFAGAEVPEGFAITAPLEPMELAGGAYAVLHFKGPYVGLQAAYDYLFGAWLEAIGATLREEPCFEVYHNSPADTAPDDLSTDIYLPLG</sequence>
<protein>
    <submittedName>
        <fullName evidence="5">AraC family transcriptional regulator</fullName>
    </submittedName>
</protein>
<dbReference type="PANTHER" id="PTHR40055">
    <property type="entry name" value="TRANSCRIPTIONAL REGULATOR YGIV-RELATED"/>
    <property type="match status" value="1"/>
</dbReference>
<dbReference type="Gene3D" id="1.10.10.60">
    <property type="entry name" value="Homeodomain-like"/>
    <property type="match status" value="1"/>
</dbReference>
<organism evidence="5 6">
    <name type="scientific">Litorivita pollutaquae</name>
    <dbReference type="NCBI Taxonomy" id="2200892"/>
    <lineage>
        <taxon>Bacteria</taxon>
        <taxon>Pseudomonadati</taxon>
        <taxon>Pseudomonadota</taxon>
        <taxon>Alphaproteobacteria</taxon>
        <taxon>Rhodobacterales</taxon>
        <taxon>Paracoccaceae</taxon>
        <taxon>Litorivita</taxon>
    </lineage>
</organism>
<keyword evidence="1" id="KW-0805">Transcription regulation</keyword>
<evidence type="ECO:0000259" key="4">
    <source>
        <dbReference type="PROSITE" id="PS01124"/>
    </source>
</evidence>
<dbReference type="InterPro" id="IPR011256">
    <property type="entry name" value="Reg_factor_effector_dom_sf"/>
</dbReference>
<dbReference type="PRINTS" id="PR00032">
    <property type="entry name" value="HTHARAC"/>
</dbReference>
<keyword evidence="3" id="KW-0804">Transcription</keyword>
<evidence type="ECO:0000313" key="6">
    <source>
        <dbReference type="Proteomes" id="UP000248012"/>
    </source>
</evidence>
<dbReference type="Pfam" id="PF06445">
    <property type="entry name" value="GyrI-like"/>
    <property type="match status" value="1"/>
</dbReference>
<gene>
    <name evidence="5" type="ORF">DI396_03215</name>
</gene>
<evidence type="ECO:0000313" key="5">
    <source>
        <dbReference type="EMBL" id="PYC49081.1"/>
    </source>
</evidence>
<dbReference type="SMART" id="SM00871">
    <property type="entry name" value="AraC_E_bind"/>
    <property type="match status" value="1"/>
</dbReference>
<dbReference type="SUPFAM" id="SSF46689">
    <property type="entry name" value="Homeodomain-like"/>
    <property type="match status" value="2"/>
</dbReference>
<evidence type="ECO:0000256" key="1">
    <source>
        <dbReference type="ARBA" id="ARBA00023015"/>
    </source>
</evidence>
<dbReference type="SUPFAM" id="SSF55136">
    <property type="entry name" value="Probable bacterial effector-binding domain"/>
    <property type="match status" value="1"/>
</dbReference>
<dbReference type="InterPro" id="IPR018060">
    <property type="entry name" value="HTH_AraC"/>
</dbReference>
<dbReference type="AlphaFoldDB" id="A0A2V4MQP6"/>
<dbReference type="OrthoDB" id="9816011at2"/>
<dbReference type="Proteomes" id="UP000248012">
    <property type="component" value="Unassembled WGS sequence"/>
</dbReference>
<dbReference type="InterPro" id="IPR018062">
    <property type="entry name" value="HTH_AraC-typ_CS"/>
</dbReference>
<keyword evidence="6" id="KW-1185">Reference proteome</keyword>
<evidence type="ECO:0000256" key="3">
    <source>
        <dbReference type="ARBA" id="ARBA00023163"/>
    </source>
</evidence>
<dbReference type="Gene3D" id="3.20.80.10">
    <property type="entry name" value="Regulatory factor, effector binding domain"/>
    <property type="match status" value="1"/>
</dbReference>
<dbReference type="InterPro" id="IPR010499">
    <property type="entry name" value="AraC_E-bd"/>
</dbReference>
<proteinExistence type="predicted"/>
<dbReference type="Pfam" id="PF12833">
    <property type="entry name" value="HTH_18"/>
    <property type="match status" value="1"/>
</dbReference>
<dbReference type="InterPro" id="IPR050908">
    <property type="entry name" value="SmbC-like"/>
</dbReference>
<dbReference type="PANTHER" id="PTHR40055:SF1">
    <property type="entry name" value="TRANSCRIPTIONAL REGULATOR YGIV-RELATED"/>
    <property type="match status" value="1"/>
</dbReference>
<evidence type="ECO:0000256" key="2">
    <source>
        <dbReference type="ARBA" id="ARBA00023125"/>
    </source>
</evidence>
<name>A0A2V4MQP6_9RHOB</name>
<dbReference type="InterPro" id="IPR029442">
    <property type="entry name" value="GyrI-like"/>
</dbReference>
<dbReference type="SMART" id="SM00342">
    <property type="entry name" value="HTH_ARAC"/>
    <property type="match status" value="1"/>
</dbReference>
<dbReference type="GO" id="GO:0043565">
    <property type="term" value="F:sequence-specific DNA binding"/>
    <property type="evidence" value="ECO:0007669"/>
    <property type="project" value="InterPro"/>
</dbReference>
<dbReference type="RefSeq" id="WP_110794657.1">
    <property type="nucleotide sequence ID" value="NZ_KZ826481.1"/>
</dbReference>
<dbReference type="PROSITE" id="PS01124">
    <property type="entry name" value="HTH_ARAC_FAMILY_2"/>
    <property type="match status" value="1"/>
</dbReference>
<dbReference type="InterPro" id="IPR020449">
    <property type="entry name" value="Tscrpt_reg_AraC-type_HTH"/>
</dbReference>